<feature type="transmembrane region" description="Helical" evidence="1">
    <location>
        <begin position="72"/>
        <end position="91"/>
    </location>
</feature>
<comment type="caution">
    <text evidence="2">The sequence shown here is derived from an EMBL/GenBank/DDBJ whole genome shotgun (WGS) entry which is preliminary data.</text>
</comment>
<evidence type="ECO:0000256" key="1">
    <source>
        <dbReference type="SAM" id="Phobius"/>
    </source>
</evidence>
<accession>A0AAV3R973</accession>
<dbReference type="Proteomes" id="UP001454036">
    <property type="component" value="Unassembled WGS sequence"/>
</dbReference>
<reference evidence="2 3" key="1">
    <citation type="submission" date="2024-01" db="EMBL/GenBank/DDBJ databases">
        <title>The complete chloroplast genome sequence of Lithospermum erythrorhizon: insights into the phylogenetic relationship among Boraginaceae species and the maternal lineages of purple gromwells.</title>
        <authorList>
            <person name="Okada T."/>
            <person name="Watanabe K."/>
        </authorList>
    </citation>
    <scope>NUCLEOTIDE SEQUENCE [LARGE SCALE GENOMIC DNA]</scope>
</reference>
<proteinExistence type="predicted"/>
<keyword evidence="1" id="KW-0472">Membrane</keyword>
<keyword evidence="1" id="KW-1133">Transmembrane helix</keyword>
<sequence length="109" mass="12152">MISYDSIPKRCMSPHLLQQMSNIGTAQKLKFPDLKVSTCNQPSLTLGHCESSHALSSQLSSILNTIKGKVKLIIFIWSGILMVKFICVKIWKKSSMIARNAIPKNSLPH</sequence>
<name>A0AAV3R973_LITER</name>
<dbReference type="EMBL" id="BAABME010007678">
    <property type="protein sequence ID" value="GAA0171438.1"/>
    <property type="molecule type" value="Genomic_DNA"/>
</dbReference>
<keyword evidence="1" id="KW-0812">Transmembrane</keyword>
<keyword evidence="3" id="KW-1185">Reference proteome</keyword>
<gene>
    <name evidence="2" type="ORF">LIER_25466</name>
</gene>
<evidence type="ECO:0000313" key="2">
    <source>
        <dbReference type="EMBL" id="GAA0171438.1"/>
    </source>
</evidence>
<organism evidence="2 3">
    <name type="scientific">Lithospermum erythrorhizon</name>
    <name type="common">Purple gromwell</name>
    <name type="synonym">Lithospermum officinale var. erythrorhizon</name>
    <dbReference type="NCBI Taxonomy" id="34254"/>
    <lineage>
        <taxon>Eukaryota</taxon>
        <taxon>Viridiplantae</taxon>
        <taxon>Streptophyta</taxon>
        <taxon>Embryophyta</taxon>
        <taxon>Tracheophyta</taxon>
        <taxon>Spermatophyta</taxon>
        <taxon>Magnoliopsida</taxon>
        <taxon>eudicotyledons</taxon>
        <taxon>Gunneridae</taxon>
        <taxon>Pentapetalae</taxon>
        <taxon>asterids</taxon>
        <taxon>lamiids</taxon>
        <taxon>Boraginales</taxon>
        <taxon>Boraginaceae</taxon>
        <taxon>Boraginoideae</taxon>
        <taxon>Lithospermeae</taxon>
        <taxon>Lithospermum</taxon>
    </lineage>
</organism>
<dbReference type="AlphaFoldDB" id="A0AAV3R973"/>
<evidence type="ECO:0000313" key="3">
    <source>
        <dbReference type="Proteomes" id="UP001454036"/>
    </source>
</evidence>
<protein>
    <submittedName>
        <fullName evidence="2">Uncharacterized protein</fullName>
    </submittedName>
</protein>